<dbReference type="InterPro" id="IPR000891">
    <property type="entry name" value="PYR_CT"/>
</dbReference>
<dbReference type="PROSITE" id="PS00815">
    <property type="entry name" value="AIPM_HOMOCIT_SYNTH_1"/>
    <property type="match status" value="1"/>
</dbReference>
<dbReference type="GO" id="GO:0003852">
    <property type="term" value="F:2-isopropylmalate synthase activity"/>
    <property type="evidence" value="ECO:0007669"/>
    <property type="project" value="UniProtKB-EC"/>
</dbReference>
<gene>
    <name evidence="4" type="primary">leuA_1</name>
    <name evidence="4" type="ORF">MOST_04280</name>
</gene>
<evidence type="ECO:0000313" key="4">
    <source>
        <dbReference type="EMBL" id="PRR76659.1"/>
    </source>
</evidence>
<evidence type="ECO:0000256" key="2">
    <source>
        <dbReference type="RuleBase" id="RU003523"/>
    </source>
</evidence>
<evidence type="ECO:0000256" key="1">
    <source>
        <dbReference type="ARBA" id="ARBA00022679"/>
    </source>
</evidence>
<comment type="caution">
    <text evidence="4">The sequence shown here is derived from an EMBL/GenBank/DDBJ whole genome shotgun (WGS) entry which is preliminary data.</text>
</comment>
<proteinExistence type="inferred from homology"/>
<dbReference type="InterPro" id="IPR013785">
    <property type="entry name" value="Aldolase_TIM"/>
</dbReference>
<keyword evidence="1 2" id="KW-0808">Transferase</keyword>
<protein>
    <submittedName>
        <fullName evidence="4">2-isopropylmalate synthase</fullName>
        <ecNumber evidence="4">2.3.3.13</ecNumber>
    </submittedName>
</protein>
<dbReference type="RefSeq" id="WP_054936046.1">
    <property type="nucleotide sequence ID" value="NZ_PVXL01000020.1"/>
</dbReference>
<comment type="similarity">
    <text evidence="2">Belongs to the alpha-IPM synthase/homocitrate synthase family.</text>
</comment>
<dbReference type="Gene3D" id="1.10.238.260">
    <property type="match status" value="1"/>
</dbReference>
<organism evidence="4 5">
    <name type="scientific">Neomoorella stamsii</name>
    <dbReference type="NCBI Taxonomy" id="1266720"/>
    <lineage>
        <taxon>Bacteria</taxon>
        <taxon>Bacillati</taxon>
        <taxon>Bacillota</taxon>
        <taxon>Clostridia</taxon>
        <taxon>Neomoorellales</taxon>
        <taxon>Neomoorellaceae</taxon>
        <taxon>Neomoorella</taxon>
    </lineage>
</organism>
<evidence type="ECO:0000313" key="5">
    <source>
        <dbReference type="Proteomes" id="UP000239430"/>
    </source>
</evidence>
<keyword evidence="5" id="KW-1185">Reference proteome</keyword>
<feature type="domain" description="Pyruvate carboxyltransferase" evidence="3">
    <location>
        <begin position="31"/>
        <end position="283"/>
    </location>
</feature>
<dbReference type="PROSITE" id="PS50991">
    <property type="entry name" value="PYR_CT"/>
    <property type="match status" value="1"/>
</dbReference>
<dbReference type="EMBL" id="PVXL01000020">
    <property type="protein sequence ID" value="PRR76659.1"/>
    <property type="molecule type" value="Genomic_DNA"/>
</dbReference>
<evidence type="ECO:0000259" key="3">
    <source>
        <dbReference type="PROSITE" id="PS50991"/>
    </source>
</evidence>
<dbReference type="Proteomes" id="UP000239430">
    <property type="component" value="Unassembled WGS sequence"/>
</dbReference>
<dbReference type="Gene3D" id="3.20.20.70">
    <property type="entry name" value="Aldolase class I"/>
    <property type="match status" value="1"/>
</dbReference>
<dbReference type="Pfam" id="PF00682">
    <property type="entry name" value="HMGL-like"/>
    <property type="match status" value="1"/>
</dbReference>
<dbReference type="PANTHER" id="PTHR42880:SF1">
    <property type="entry name" value="ISOPROPYLMALATE_HOMOCITRATE_CITRAMALATE SYNTHASE FAMILY PROTEIN"/>
    <property type="match status" value="1"/>
</dbReference>
<keyword evidence="4" id="KW-0012">Acyltransferase</keyword>
<dbReference type="InterPro" id="IPR002034">
    <property type="entry name" value="AIPM/Hcit_synth_CS"/>
</dbReference>
<dbReference type="PANTHER" id="PTHR42880">
    <property type="entry name" value="HOMOCITRATE SYNTHASE"/>
    <property type="match status" value="1"/>
</dbReference>
<dbReference type="InterPro" id="IPR054691">
    <property type="entry name" value="LeuA/HCS_post-cat"/>
</dbReference>
<dbReference type="PROSITE" id="PS00816">
    <property type="entry name" value="AIPM_HOMOCIT_SYNTH_2"/>
    <property type="match status" value="1"/>
</dbReference>
<dbReference type="Pfam" id="PF22617">
    <property type="entry name" value="HCS_D2"/>
    <property type="match status" value="1"/>
</dbReference>
<dbReference type="EC" id="2.3.3.13" evidence="4"/>
<dbReference type="SUPFAM" id="SSF51569">
    <property type="entry name" value="Aldolase"/>
    <property type="match status" value="1"/>
</dbReference>
<sequence length="404" mass="44256">MQEPWHQDKWWVSEYNFAPAVREQQQLPEKIIVHDATLRDGEQTPGVVFRMEEKVAIARMLDELGVDRIEAGMPAVSAEDAEAIGEIARAGLKAKIMAFSRAMPADIDRAVACGVWGIILEVPTGYPKLKYQFNWTEDEIIAKSVTAINYAHDRGLYVTFFPFDTTRARMDFLKRLFAEVMRKATPDSIAVVDTTGTATPAAMGYLVREIKKMVSVPLEVHTHNDLGLGTATTLAAVEAGAEVVHGCINGLGERAGNTALEEVLLCLAALYGYRLKVDLSKLAAISMRVAEMAGQPLAGNKPVVGSLPFTREIGLGMEVLQKSPLAIFPFLPETVGKKMEIVMGKKTGKGSVRVKLEEMGRRATEEEIEAIVQRVKELGIAKKGILTQEEFEQVVNDVLGQGGF</sequence>
<name>A0A9X7P7E9_9FIRM</name>
<dbReference type="GO" id="GO:0019752">
    <property type="term" value="P:carboxylic acid metabolic process"/>
    <property type="evidence" value="ECO:0007669"/>
    <property type="project" value="InterPro"/>
</dbReference>
<accession>A0A9X7P7E9</accession>
<reference evidence="4 5" key="1">
    <citation type="submission" date="2018-03" db="EMBL/GenBank/DDBJ databases">
        <title>Genome sequence of Moorella stamsii DSM 26217.</title>
        <authorList>
            <person name="Poehlein A."/>
            <person name="Daniel R."/>
        </authorList>
    </citation>
    <scope>NUCLEOTIDE SEQUENCE [LARGE SCALE GENOMIC DNA]</scope>
    <source>
        <strain evidence="5">DSM 26217</strain>
    </source>
</reference>
<dbReference type="AlphaFoldDB" id="A0A9X7P7E9"/>